<evidence type="ECO:0000256" key="2">
    <source>
        <dbReference type="SAM" id="Phobius"/>
    </source>
</evidence>
<protein>
    <submittedName>
        <fullName evidence="3">Periplasmic heavy metal sensor</fullName>
    </submittedName>
</protein>
<dbReference type="Proteomes" id="UP000664073">
    <property type="component" value="Unassembled WGS sequence"/>
</dbReference>
<feature type="coiled-coil region" evidence="1">
    <location>
        <begin position="66"/>
        <end position="93"/>
    </location>
</feature>
<keyword evidence="2" id="KW-0812">Transmembrane</keyword>
<evidence type="ECO:0000313" key="3">
    <source>
        <dbReference type="EMBL" id="MBO1325747.1"/>
    </source>
</evidence>
<dbReference type="RefSeq" id="WP_207846392.1">
    <property type="nucleotide sequence ID" value="NZ_JAFVMH010000005.1"/>
</dbReference>
<evidence type="ECO:0000313" key="4">
    <source>
        <dbReference type="Proteomes" id="UP000664073"/>
    </source>
</evidence>
<organism evidence="3 4">
    <name type="scientific">Acetobacter garciniae</name>
    <dbReference type="NCBI Taxonomy" id="2817435"/>
    <lineage>
        <taxon>Bacteria</taxon>
        <taxon>Pseudomonadati</taxon>
        <taxon>Pseudomonadota</taxon>
        <taxon>Alphaproteobacteria</taxon>
        <taxon>Acetobacterales</taxon>
        <taxon>Acetobacteraceae</taxon>
        <taxon>Acetobacter</taxon>
    </lineage>
</organism>
<keyword evidence="2" id="KW-0472">Membrane</keyword>
<keyword evidence="2" id="KW-1133">Transmembrane helix</keyword>
<dbReference type="InterPro" id="IPR025961">
    <property type="entry name" value="Metal_resist"/>
</dbReference>
<evidence type="ECO:0000256" key="1">
    <source>
        <dbReference type="SAM" id="Coils"/>
    </source>
</evidence>
<keyword evidence="1" id="KW-0175">Coiled coil</keyword>
<comment type="caution">
    <text evidence="3">The sequence shown here is derived from an EMBL/GenBank/DDBJ whole genome shotgun (WGS) entry which is preliminary data.</text>
</comment>
<proteinExistence type="predicted"/>
<dbReference type="EMBL" id="JAFVMH010000005">
    <property type="protein sequence ID" value="MBO1325747.1"/>
    <property type="molecule type" value="Genomic_DNA"/>
</dbReference>
<dbReference type="AlphaFoldDB" id="A0A939HQ05"/>
<name>A0A939HQ05_9PROT</name>
<dbReference type="Pfam" id="PF13801">
    <property type="entry name" value="Metal_resist"/>
    <property type="match status" value="1"/>
</dbReference>
<gene>
    <name evidence="3" type="ORF">J2D77_11330</name>
</gene>
<keyword evidence="4" id="KW-1185">Reference proteome</keyword>
<reference evidence="3" key="1">
    <citation type="submission" date="2021-03" db="EMBL/GenBank/DDBJ databases">
        <title>The complete genome sequence of Acetobacter sp. TBRC 12339.</title>
        <authorList>
            <person name="Charoenyingcharoen P."/>
            <person name="Yukphan P."/>
        </authorList>
    </citation>
    <scope>NUCLEOTIDE SEQUENCE</scope>
    <source>
        <strain evidence="3">TBRC 12339</strain>
    </source>
</reference>
<feature type="transmembrane region" description="Helical" evidence="2">
    <location>
        <begin position="6"/>
        <end position="26"/>
    </location>
</feature>
<accession>A0A939HQ05</accession>
<sequence>MKISSIWRGLFVLSVLLNLFFVALNIGHHFEHHPDGPPPFGVMTHMFQHVGSRLSPADAQIFQTMMQQEGSRYTQAREELMSAQDDLNRLLLDPNFDAGAVHAAMLRRQAAWDSFVGGFNNALVDAMNQMTPQGRRSVAHLISHRRPHGP</sequence>